<feature type="region of interest" description="Disordered" evidence="1">
    <location>
        <begin position="54"/>
        <end position="124"/>
    </location>
</feature>
<evidence type="ECO:0000313" key="3">
    <source>
        <dbReference type="Proteomes" id="UP001501771"/>
    </source>
</evidence>
<evidence type="ECO:0008006" key="4">
    <source>
        <dbReference type="Google" id="ProtNLM"/>
    </source>
</evidence>
<gene>
    <name evidence="2" type="ORF">GCM10009844_07970</name>
</gene>
<keyword evidence="3" id="KW-1185">Reference proteome</keyword>
<evidence type="ECO:0000313" key="2">
    <source>
        <dbReference type="EMBL" id="GAA2139273.1"/>
    </source>
</evidence>
<comment type="caution">
    <text evidence="2">The sequence shown here is derived from an EMBL/GenBank/DDBJ whole genome shotgun (WGS) entry which is preliminary data.</text>
</comment>
<proteinExistence type="predicted"/>
<evidence type="ECO:0000256" key="1">
    <source>
        <dbReference type="SAM" id="MobiDB-lite"/>
    </source>
</evidence>
<name>A0ABN2ZAG6_9ACTN</name>
<dbReference type="Gene3D" id="3.20.20.140">
    <property type="entry name" value="Metal-dependent hydrolases"/>
    <property type="match status" value="1"/>
</dbReference>
<feature type="compositionally biased region" description="Polar residues" evidence="1">
    <location>
        <begin position="84"/>
        <end position="94"/>
    </location>
</feature>
<dbReference type="SUPFAM" id="SSF51556">
    <property type="entry name" value="Metallo-dependent hydrolases"/>
    <property type="match status" value="1"/>
</dbReference>
<dbReference type="Proteomes" id="UP001501771">
    <property type="component" value="Unassembled WGS sequence"/>
</dbReference>
<accession>A0ABN2ZAG6</accession>
<sequence>MTHRNRGPIRRLLWTGALGAALVATAVAMPSYGSRDGNLLKRYDATKAAVLEARPHVDPPGTPPHDHNDPATKNSLSRAGETGAETQDPTTAAQKRTAAAYVAAERRTPDPRLTTVPVTGPRLEHPQDRYAMANGCYTLTARSEPLFFKPTKLGTYLLYDASRRFVSASGDKAAEPGPDTEWTARMRDGRISFRNGDTPLRSGGTTRFLPTRASGCTAYPESQIDISGDPHAGVTPYQEVRGYVDAHTHGMAFEFLGGDVHCGKPWDRYGAPYALVDCPDHAAGTSPLEAALSGRPHHDPVGWPTFKDWPAPDSLTHEGTYYRWLERSWRGGQRIFVNLLVENNQLCQLYPIKHNSCDDMDSIRLQARDMYKMQDYVDAQFGGPGKGFYRIVTNPFQARKVINAGKMAVIMGIETSVPFGCTFKALPGGDQPAAECTPENIDRQLDQVHRMGVRQMELVNKFDNALSGIAGDAGETGVAVNSANFLETGTFWDMRHCEPADPAAHDHNQLAAPEISAEQQDALFGAIGQLYDTAELPALPLYPPPDHCNARGLTTLGEHTINALADRHMIFDPDHMSVEARDSALDQVEAMHYPGVVSSHSWSTPDAYPRIYKLGGFITPYAGDSTGFVEKWRAHLGWADRRYYWGLGYGADMNGLGAQGDPRGTDVPNPVTYPFTGLNGVTVRKQHAGKRVYDINADGVAQYGLYPDWIEDLRKVADSEHAGDGAAITEDMARGAEAYLQMWERAEGIAPDSCRNPELRQSVARVRELVTPGMTTRGVMRAVGQPYLRDGDHYTLCARTASDPEVRMKVGFGRGGIVTGVRRLG</sequence>
<dbReference type="InterPro" id="IPR032466">
    <property type="entry name" value="Metal_Hydrolase"/>
</dbReference>
<reference evidence="2 3" key="1">
    <citation type="journal article" date="2019" name="Int. J. Syst. Evol. Microbiol.">
        <title>The Global Catalogue of Microorganisms (GCM) 10K type strain sequencing project: providing services to taxonomists for standard genome sequencing and annotation.</title>
        <authorList>
            <consortium name="The Broad Institute Genomics Platform"/>
            <consortium name="The Broad Institute Genome Sequencing Center for Infectious Disease"/>
            <person name="Wu L."/>
            <person name="Ma J."/>
        </authorList>
    </citation>
    <scope>NUCLEOTIDE SEQUENCE [LARGE SCALE GENOMIC DNA]</scope>
    <source>
        <strain evidence="2 3">JCM 16022</strain>
    </source>
</reference>
<organism evidence="2 3">
    <name type="scientific">Nocardioides koreensis</name>
    <dbReference type="NCBI Taxonomy" id="433651"/>
    <lineage>
        <taxon>Bacteria</taxon>
        <taxon>Bacillati</taxon>
        <taxon>Actinomycetota</taxon>
        <taxon>Actinomycetes</taxon>
        <taxon>Propionibacteriales</taxon>
        <taxon>Nocardioidaceae</taxon>
        <taxon>Nocardioides</taxon>
    </lineage>
</organism>
<dbReference type="RefSeq" id="WP_344147902.1">
    <property type="nucleotide sequence ID" value="NZ_BAAAQR010000001.1"/>
</dbReference>
<dbReference type="EMBL" id="BAAAQR010000001">
    <property type="protein sequence ID" value="GAA2139273.1"/>
    <property type="molecule type" value="Genomic_DNA"/>
</dbReference>
<protein>
    <recommendedName>
        <fullName evidence="4">Peptidase</fullName>
    </recommendedName>
</protein>